<reference evidence="1 2" key="1">
    <citation type="journal article" date="2011" name="PLoS Pathog.">
        <title>Dynamic evolution of pathogenicity revealed by sequencing and comparative genomics of 19 Pseudomonas syringae isolates.</title>
        <authorList>
            <person name="Baltrus D.A."/>
            <person name="Nishimura M.T."/>
            <person name="Romanchuk A."/>
            <person name="Chang J.H."/>
            <person name="Mukhtar M.S."/>
            <person name="Cherkis K."/>
            <person name="Roach J."/>
            <person name="Grant S.R."/>
            <person name="Jones C.D."/>
            <person name="Dangl J.L."/>
        </authorList>
    </citation>
    <scope>NUCLEOTIDE SEQUENCE [LARGE SCALE GENOMIC DNA]</scope>
    <source>
        <strain evidence="2">race 4</strain>
    </source>
</reference>
<evidence type="ECO:0000313" key="2">
    <source>
        <dbReference type="Proteomes" id="UP000005466"/>
    </source>
</evidence>
<dbReference type="Proteomes" id="UP000005466">
    <property type="component" value="Unassembled WGS sequence"/>
</dbReference>
<dbReference type="HOGENOM" id="CLU_3193250_0_0_6"/>
<accession>F3CI14</accession>
<dbReference type="AlphaFoldDB" id="F3CI14"/>
<dbReference type="EMBL" id="ADWY01003319">
    <property type="protein sequence ID" value="EGH18906.1"/>
    <property type="molecule type" value="Genomic_DNA"/>
</dbReference>
<feature type="non-terminal residue" evidence="1">
    <location>
        <position position="1"/>
    </location>
</feature>
<protein>
    <submittedName>
        <fullName evidence="1">TrbC protein</fullName>
    </submittedName>
</protein>
<organism evidence="1 2">
    <name type="scientific">Pseudomonas savastanoi pv. glycinea str. race 4</name>
    <dbReference type="NCBI Taxonomy" id="875330"/>
    <lineage>
        <taxon>Bacteria</taxon>
        <taxon>Pseudomonadati</taxon>
        <taxon>Pseudomonadota</taxon>
        <taxon>Gammaproteobacteria</taxon>
        <taxon>Pseudomonadales</taxon>
        <taxon>Pseudomonadaceae</taxon>
        <taxon>Pseudomonas</taxon>
    </lineage>
</organism>
<name>F3CI14_PSESG</name>
<proteinExistence type="predicted"/>
<sequence length="46" mass="5289">REDDVRMMNFITGGRSRAQELLEDNKSRVQTNTVNAFGIAQETYII</sequence>
<comment type="caution">
    <text evidence="1">The sequence shown here is derived from an EMBL/GenBank/DDBJ whole genome shotgun (WGS) entry which is preliminary data.</text>
</comment>
<feature type="non-terminal residue" evidence="1">
    <location>
        <position position="46"/>
    </location>
</feature>
<gene>
    <name evidence="1" type="ORF">Pgy4_38688</name>
</gene>
<evidence type="ECO:0000313" key="1">
    <source>
        <dbReference type="EMBL" id="EGH18906.1"/>
    </source>
</evidence>